<proteinExistence type="predicted"/>
<name>A0A2J6WTS2_9CHLR</name>
<gene>
    <name evidence="2" type="ORF">C0184_15625</name>
</gene>
<evidence type="ECO:0000256" key="1">
    <source>
        <dbReference type="SAM" id="MobiDB-lite"/>
    </source>
</evidence>
<dbReference type="EMBL" id="PNIQ01001048">
    <property type="protein sequence ID" value="PMP73889.1"/>
    <property type="molecule type" value="Genomic_DNA"/>
</dbReference>
<reference evidence="2 3" key="1">
    <citation type="submission" date="2018-01" db="EMBL/GenBank/DDBJ databases">
        <title>Metagenomic assembled genomes from two thermal pools in the Uzon Caldera, Kamchatka, Russia.</title>
        <authorList>
            <person name="Wilkins L."/>
            <person name="Ettinger C."/>
        </authorList>
    </citation>
    <scope>NUCLEOTIDE SEQUENCE [LARGE SCALE GENOMIC DNA]</scope>
    <source>
        <strain evidence="2">ZAV-02</strain>
    </source>
</reference>
<accession>A0A2J6WTS2</accession>
<protein>
    <submittedName>
        <fullName evidence="2">Uncharacterized protein</fullName>
    </submittedName>
</protein>
<comment type="caution">
    <text evidence="2">The sequence shown here is derived from an EMBL/GenBank/DDBJ whole genome shotgun (WGS) entry which is preliminary data.</text>
</comment>
<dbReference type="Proteomes" id="UP000243376">
    <property type="component" value="Unassembled WGS sequence"/>
</dbReference>
<sequence length="374" mass="40753">MINLLYHSHTIIPAHLEEITRLDVLDPDEQVLVAVDGVLLDHQGQRLSGPTLHDYCLITDLRVVLWARDYGRHLCYAFPLAELTLIDGRGIDPIHGEVTLGFSAPEAEEQLFTLTLIPQAYVPALMILLRTAAETARSALVAGLDARQAAPEVMTALGAAIYGSEDALRPDETPYRWPGGAPRTPAVPNAPFVVDPAMLPPNQIFTAGRLARSAWDTLRRTLREADLPFDLSPASIRELTEAIRAVNELVQTVTSNPAAQQMAMAFLNRQAAARQTSGAANSPSSVEMPMPDSPPATGSRYHEIPLRRRNMSSRETSAPDRSSAPPVSTEKPVRVSPNDLPDRREIPLRRRSTPVRRAPLVALSGSGDADTDQS</sequence>
<dbReference type="AlphaFoldDB" id="A0A2J6WTS2"/>
<feature type="region of interest" description="Disordered" evidence="1">
    <location>
        <begin position="274"/>
        <end position="374"/>
    </location>
</feature>
<evidence type="ECO:0000313" key="3">
    <source>
        <dbReference type="Proteomes" id="UP000243376"/>
    </source>
</evidence>
<evidence type="ECO:0000313" key="2">
    <source>
        <dbReference type="EMBL" id="PMP73889.1"/>
    </source>
</evidence>
<organism evidence="2 3">
    <name type="scientific">Chloroflexus aggregans</name>
    <dbReference type="NCBI Taxonomy" id="152260"/>
    <lineage>
        <taxon>Bacteria</taxon>
        <taxon>Bacillati</taxon>
        <taxon>Chloroflexota</taxon>
        <taxon>Chloroflexia</taxon>
        <taxon>Chloroflexales</taxon>
        <taxon>Chloroflexineae</taxon>
        <taxon>Chloroflexaceae</taxon>
        <taxon>Chloroflexus</taxon>
    </lineage>
</organism>
<feature type="compositionally biased region" description="Polar residues" evidence="1">
    <location>
        <begin position="274"/>
        <end position="285"/>
    </location>
</feature>